<reference evidence="1" key="1">
    <citation type="submission" date="2017-02" db="EMBL/GenBank/DDBJ databases">
        <title>Draft Genome Sequence of the Salt Water Bacterium Oceanospirillum linum ATCC 11336.</title>
        <authorList>
            <person name="Trachtenberg A.M."/>
            <person name="Carney J.G."/>
            <person name="Linnane J.D."/>
            <person name="Rheaume B.A."/>
            <person name="Pitts N.L."/>
            <person name="Mykles D.L."/>
            <person name="Maclea K.S."/>
        </authorList>
    </citation>
    <scope>NUCLEOTIDE SEQUENCE [LARGE SCALE GENOMIC DNA]</scope>
    <source>
        <strain evidence="1">ATCC 11336</strain>
    </source>
</reference>
<dbReference type="PANTHER" id="PTHR37163">
    <property type="entry name" value="CONSERVED PROTEIN"/>
    <property type="match status" value="1"/>
</dbReference>
<evidence type="ECO:0000313" key="1">
    <source>
        <dbReference type="EMBL" id="OOV88855.1"/>
    </source>
</evidence>
<evidence type="ECO:0000313" key="2">
    <source>
        <dbReference type="Proteomes" id="UP000190064"/>
    </source>
</evidence>
<comment type="caution">
    <text evidence="1">The sequence shown here is derived from an EMBL/GenBank/DDBJ whole genome shotgun (WGS) entry which is preliminary data.</text>
</comment>
<dbReference type="InterPro" id="IPR007511">
    <property type="entry name" value="DUF501"/>
</dbReference>
<protein>
    <recommendedName>
        <fullName evidence="3">DUF501 domain-containing protein</fullName>
    </recommendedName>
</protein>
<organism evidence="1 2">
    <name type="scientific">Oceanospirillum linum</name>
    <dbReference type="NCBI Taxonomy" id="966"/>
    <lineage>
        <taxon>Bacteria</taxon>
        <taxon>Pseudomonadati</taxon>
        <taxon>Pseudomonadota</taxon>
        <taxon>Gammaproteobacteria</taxon>
        <taxon>Oceanospirillales</taxon>
        <taxon>Oceanospirillaceae</taxon>
        <taxon>Oceanospirillum</taxon>
    </lineage>
</organism>
<keyword evidence="2" id="KW-1185">Reference proteome</keyword>
<accession>A0A1T1HGB5</accession>
<dbReference type="Pfam" id="PF04417">
    <property type="entry name" value="DUF501"/>
    <property type="match status" value="1"/>
</dbReference>
<dbReference type="RefSeq" id="WP_077243309.1">
    <property type="nucleotide sequence ID" value="NZ_FXTS01000004.1"/>
</dbReference>
<sequence>MYQKTDITPTPALIDKIEQQIGRAPRGIQAISATDSLGTPLVVRMHSIVDKKPFPTLYWMTSELLKKEISHIEARGEIKALEERLIEDPEFLAQYHASHQDYIDQRWHYMSPEEQVFAEQAGFVKLLKEKGVGGIANWDTVRCLHTQYAHHLCGYNVVGQWMDETFAIADLIP</sequence>
<proteinExistence type="predicted"/>
<dbReference type="EMBL" id="MTSD02000001">
    <property type="protein sequence ID" value="OOV88855.1"/>
    <property type="molecule type" value="Genomic_DNA"/>
</dbReference>
<evidence type="ECO:0008006" key="3">
    <source>
        <dbReference type="Google" id="ProtNLM"/>
    </source>
</evidence>
<dbReference type="STRING" id="966.BTA35_0205150"/>
<gene>
    <name evidence="1" type="ORF">BTA35_0205150</name>
</gene>
<name>A0A1T1HGB5_OCELI</name>
<dbReference type="PANTHER" id="PTHR37163:SF1">
    <property type="entry name" value="DUF501 DOMAIN-CONTAINING PROTEIN"/>
    <property type="match status" value="1"/>
</dbReference>
<dbReference type="Proteomes" id="UP000190064">
    <property type="component" value="Unassembled WGS sequence"/>
</dbReference>
<dbReference type="AlphaFoldDB" id="A0A1T1HGB5"/>